<feature type="transmembrane region" description="Helical" evidence="7">
    <location>
        <begin position="238"/>
        <end position="257"/>
    </location>
</feature>
<proteinExistence type="predicted"/>
<keyword evidence="5 7" id="KW-1133">Transmembrane helix</keyword>
<feature type="transmembrane region" description="Helical" evidence="7">
    <location>
        <begin position="354"/>
        <end position="378"/>
    </location>
</feature>
<feature type="transmembrane region" description="Helical" evidence="7">
    <location>
        <begin position="194"/>
        <end position="218"/>
    </location>
</feature>
<dbReference type="GO" id="GO:0005886">
    <property type="term" value="C:plasma membrane"/>
    <property type="evidence" value="ECO:0007669"/>
    <property type="project" value="UniProtKB-SubCell"/>
</dbReference>
<dbReference type="EMBL" id="WKJQ01000002">
    <property type="protein sequence ID" value="MRW98135.1"/>
    <property type="molecule type" value="Genomic_DNA"/>
</dbReference>
<feature type="transmembrane region" description="Helical" evidence="7">
    <location>
        <begin position="96"/>
        <end position="117"/>
    </location>
</feature>
<feature type="transmembrane region" description="Helical" evidence="7">
    <location>
        <begin position="269"/>
        <end position="293"/>
    </location>
</feature>
<feature type="transmembrane region" description="Helical" evidence="7">
    <location>
        <begin position="18"/>
        <end position="36"/>
    </location>
</feature>
<dbReference type="InterPro" id="IPR000060">
    <property type="entry name" value="BCCT_transptr"/>
</dbReference>
<evidence type="ECO:0000313" key="9">
    <source>
        <dbReference type="Proteomes" id="UP000443423"/>
    </source>
</evidence>
<dbReference type="RefSeq" id="WP_151114120.1">
    <property type="nucleotide sequence ID" value="NZ_WKJQ01000002.1"/>
</dbReference>
<dbReference type="PANTHER" id="PTHR30047">
    <property type="entry name" value="HIGH-AFFINITY CHOLINE TRANSPORT PROTEIN-RELATED"/>
    <property type="match status" value="1"/>
</dbReference>
<name>A0A6A8GBK4_9EURY</name>
<dbReference type="GO" id="GO:0022857">
    <property type="term" value="F:transmembrane transporter activity"/>
    <property type="evidence" value="ECO:0007669"/>
    <property type="project" value="InterPro"/>
</dbReference>
<feature type="transmembrane region" description="Helical" evidence="7">
    <location>
        <begin position="478"/>
        <end position="498"/>
    </location>
</feature>
<evidence type="ECO:0000256" key="5">
    <source>
        <dbReference type="ARBA" id="ARBA00022989"/>
    </source>
</evidence>
<evidence type="ECO:0000256" key="4">
    <source>
        <dbReference type="ARBA" id="ARBA00022692"/>
    </source>
</evidence>
<comment type="subcellular location">
    <subcellularLocation>
        <location evidence="1">Cell membrane</location>
        <topology evidence="1">Multi-pass membrane protein</topology>
    </subcellularLocation>
</comment>
<feature type="transmembrane region" description="Helical" evidence="7">
    <location>
        <begin position="324"/>
        <end position="342"/>
    </location>
</feature>
<evidence type="ECO:0000256" key="2">
    <source>
        <dbReference type="ARBA" id="ARBA00022448"/>
    </source>
</evidence>
<accession>A0A6A8GBK4</accession>
<feature type="transmembrane region" description="Helical" evidence="7">
    <location>
        <begin position="155"/>
        <end position="173"/>
    </location>
</feature>
<evidence type="ECO:0000256" key="6">
    <source>
        <dbReference type="ARBA" id="ARBA00023136"/>
    </source>
</evidence>
<keyword evidence="4 7" id="KW-0812">Transmembrane</keyword>
<keyword evidence="3" id="KW-1003">Cell membrane</keyword>
<sequence>MRLWHTLGLEEANRSERGLFFLTIGLVVGLAGVGALRPELLSNTMNSAFDFVLLNFGWWFIALGFILSLVMLFFAFGRYGRLRIGGKNAEPEFDVYSWFSMVFTVGFASSVIFWGVAEPIYIVNSPPNPVPIAGAPIESVALAFMFLHNIIPGLIAWYMPIAIAFGLIIYTRGTEEYKISSMLEPLLDREKYGAVYWITDLAAMVAIVGGLATTLGFIGNQLSTIMGSVYGVGSEVVTLGLFGALGLVFIGDVWLGLRNGIRNMARITVSLIVLLFAMLLVIGPTMFILNLGIDAVGVWLNNMLRMMLYTGPVSEGTWAQEWTSFWWAWWAAWGIFSGSFVARVSKGRTIRETFFVLGVAPAFFLVIQHSILAGWALAPGNKGPISTALSENGIPAALAEAINITPLTPILGVLFVLVLAGYLLTSLDSAVFMLSSINIGDEEPNARNRAWWGLVLAFLGVMTLELPGARAIESFSPVLALPFTLFFLVICYTSYVAAKEYFQNRYDDSAEELFTTYDGESKAGSDNPTPTDD</sequence>
<dbReference type="OrthoDB" id="141573at2157"/>
<dbReference type="Pfam" id="PF02028">
    <property type="entry name" value="BCCT"/>
    <property type="match status" value="1"/>
</dbReference>
<dbReference type="Proteomes" id="UP000443423">
    <property type="component" value="Unassembled WGS sequence"/>
</dbReference>
<dbReference type="AlphaFoldDB" id="A0A6A8GBK4"/>
<keyword evidence="9" id="KW-1185">Reference proteome</keyword>
<feature type="transmembrane region" description="Helical" evidence="7">
    <location>
        <begin position="451"/>
        <end position="472"/>
    </location>
</feature>
<feature type="transmembrane region" description="Helical" evidence="7">
    <location>
        <begin position="56"/>
        <end position="76"/>
    </location>
</feature>
<reference evidence="8 9" key="1">
    <citation type="submission" date="2019-11" db="EMBL/GenBank/DDBJ databases">
        <title>Whole genome sequence of Haloferax sp. MBLA0078.</title>
        <authorList>
            <person name="Seo M.-J."/>
            <person name="Cho E.-S."/>
        </authorList>
    </citation>
    <scope>NUCLEOTIDE SEQUENCE [LARGE SCALE GENOMIC DNA]</scope>
    <source>
        <strain evidence="8 9">MBLA0078</strain>
    </source>
</reference>
<comment type="caution">
    <text evidence="8">The sequence shown here is derived from an EMBL/GenBank/DDBJ whole genome shotgun (WGS) entry which is preliminary data.</text>
</comment>
<evidence type="ECO:0000313" key="8">
    <source>
        <dbReference type="EMBL" id="MRW98135.1"/>
    </source>
</evidence>
<protein>
    <submittedName>
        <fullName evidence="8">BCCT family transporter</fullName>
    </submittedName>
</protein>
<keyword evidence="2" id="KW-0813">Transport</keyword>
<evidence type="ECO:0000256" key="3">
    <source>
        <dbReference type="ARBA" id="ARBA00022475"/>
    </source>
</evidence>
<dbReference type="PANTHER" id="PTHR30047:SF7">
    <property type="entry name" value="HIGH-AFFINITY CHOLINE TRANSPORT PROTEIN"/>
    <property type="match status" value="1"/>
</dbReference>
<feature type="transmembrane region" description="Helical" evidence="7">
    <location>
        <begin position="410"/>
        <end position="439"/>
    </location>
</feature>
<evidence type="ECO:0000256" key="7">
    <source>
        <dbReference type="SAM" id="Phobius"/>
    </source>
</evidence>
<gene>
    <name evidence="8" type="ORF">GJR99_16335</name>
</gene>
<evidence type="ECO:0000256" key="1">
    <source>
        <dbReference type="ARBA" id="ARBA00004651"/>
    </source>
</evidence>
<keyword evidence="6 7" id="KW-0472">Membrane</keyword>
<organism evidence="8 9">
    <name type="scientific">Haloferax marinum</name>
    <dbReference type="NCBI Taxonomy" id="2666143"/>
    <lineage>
        <taxon>Archaea</taxon>
        <taxon>Methanobacteriati</taxon>
        <taxon>Methanobacteriota</taxon>
        <taxon>Stenosarchaea group</taxon>
        <taxon>Halobacteria</taxon>
        <taxon>Halobacteriales</taxon>
        <taxon>Haloferacaceae</taxon>
        <taxon>Haloferax</taxon>
    </lineage>
</organism>